<reference evidence="1" key="1">
    <citation type="submission" date="2021-04" db="EMBL/GenBank/DDBJ databases">
        <title>First draft genome resource for Brassicaceae pathogens Fusarium oxysporum f. sp. raphani and Fusarium oxysporum f. sp. rapae.</title>
        <authorList>
            <person name="Asai S."/>
        </authorList>
    </citation>
    <scope>NUCLEOTIDE SEQUENCE</scope>
    <source>
        <strain evidence="1">Tf1208</strain>
    </source>
</reference>
<proteinExistence type="predicted"/>
<accession>A0A8J5NR23</accession>
<gene>
    <name evidence="1" type="ORF">Forpe1208_v015531</name>
</gene>
<dbReference type="Proteomes" id="UP000694050">
    <property type="component" value="Unassembled WGS sequence"/>
</dbReference>
<organism evidence="1 2">
    <name type="scientific">Fusarium oxysporum f. sp. rapae</name>
    <dbReference type="NCBI Taxonomy" id="485398"/>
    <lineage>
        <taxon>Eukaryota</taxon>
        <taxon>Fungi</taxon>
        <taxon>Dikarya</taxon>
        <taxon>Ascomycota</taxon>
        <taxon>Pezizomycotina</taxon>
        <taxon>Sordariomycetes</taxon>
        <taxon>Hypocreomycetidae</taxon>
        <taxon>Hypocreales</taxon>
        <taxon>Nectriaceae</taxon>
        <taxon>Fusarium</taxon>
        <taxon>Fusarium oxysporum species complex</taxon>
    </lineage>
</organism>
<name>A0A8J5NR23_FUSOX</name>
<dbReference type="EMBL" id="JAELUQ010000012">
    <property type="protein sequence ID" value="KAG7405447.1"/>
    <property type="molecule type" value="Genomic_DNA"/>
</dbReference>
<protein>
    <submittedName>
        <fullName evidence="1">Uncharacterized protein</fullName>
    </submittedName>
</protein>
<sequence length="151" mass="17799">MVQLFKDFDTSKKLGFFTAEDTDSYDTVVRPILKALKPQLTKYRRANLERQVRIRCFGHVLNLSAKAFFEGYSSEIFDSAYNKDKLDVNTELRLLTEWRKCVSVGKLHNAVHFIRRSSQRRGQFLVIITGRIRADILQERGLWLINRTWWA</sequence>
<evidence type="ECO:0000313" key="1">
    <source>
        <dbReference type="EMBL" id="KAG7405447.1"/>
    </source>
</evidence>
<evidence type="ECO:0000313" key="2">
    <source>
        <dbReference type="Proteomes" id="UP000694050"/>
    </source>
</evidence>
<dbReference type="AlphaFoldDB" id="A0A8J5NR23"/>
<comment type="caution">
    <text evidence="1">The sequence shown here is derived from an EMBL/GenBank/DDBJ whole genome shotgun (WGS) entry which is preliminary data.</text>
</comment>